<dbReference type="EMBL" id="CP060286">
    <property type="protein sequence ID" value="QNK39421.1"/>
    <property type="molecule type" value="Genomic_DNA"/>
</dbReference>
<dbReference type="KEGG" id="cfem:HCR03_11730"/>
<evidence type="ECO:0000256" key="2">
    <source>
        <dbReference type="SAM" id="SignalP"/>
    </source>
</evidence>
<feature type="chain" id="PRO_5028955930" description="SGNH hydrolase-type esterase domain-containing protein" evidence="2">
    <location>
        <begin position="38"/>
        <end position="301"/>
    </location>
</feature>
<reference evidence="4 5" key="1">
    <citation type="submission" date="2020-08" db="EMBL/GenBank/DDBJ databases">
        <title>The isolate Caproiciproducens sp. 7D4C2 produces n-caproate at mildly acidic conditions from hexoses: genome and rBOX comparison with related strains and chain-elongating bacteria.</title>
        <authorList>
            <person name="Esquivel-Elizondo S."/>
            <person name="Bagci C."/>
            <person name="Temovska M."/>
            <person name="Jeon B.S."/>
            <person name="Bessarab I."/>
            <person name="Williams R.B.H."/>
            <person name="Huson D.H."/>
            <person name="Angenent L.T."/>
        </authorList>
    </citation>
    <scope>NUCLEOTIDE SEQUENCE [LARGE SCALE GENOMIC DNA]</scope>
    <source>
        <strain evidence="4 5">7D4C2</strain>
    </source>
</reference>
<dbReference type="InterPro" id="IPR036514">
    <property type="entry name" value="SGNH_hydro_sf"/>
</dbReference>
<evidence type="ECO:0000313" key="5">
    <source>
        <dbReference type="Proteomes" id="UP000515909"/>
    </source>
</evidence>
<feature type="compositionally biased region" description="Low complexity" evidence="1">
    <location>
        <begin position="50"/>
        <end position="111"/>
    </location>
</feature>
<accession>A0A7G8T730</accession>
<protein>
    <recommendedName>
        <fullName evidence="3">SGNH hydrolase-type esterase domain-containing protein</fullName>
    </recommendedName>
</protein>
<feature type="region of interest" description="Disordered" evidence="1">
    <location>
        <begin position="50"/>
        <end position="113"/>
    </location>
</feature>
<feature type="signal peptide" evidence="2">
    <location>
        <begin position="1"/>
        <end position="37"/>
    </location>
</feature>
<dbReference type="SUPFAM" id="SSF52266">
    <property type="entry name" value="SGNH hydrolase"/>
    <property type="match status" value="1"/>
</dbReference>
<evidence type="ECO:0000259" key="3">
    <source>
        <dbReference type="Pfam" id="PF13472"/>
    </source>
</evidence>
<organism evidence="4 5">
    <name type="scientific">Caproicibacter fermentans</name>
    <dbReference type="NCBI Taxonomy" id="2576756"/>
    <lineage>
        <taxon>Bacteria</taxon>
        <taxon>Bacillati</taxon>
        <taxon>Bacillota</taxon>
        <taxon>Clostridia</taxon>
        <taxon>Eubacteriales</taxon>
        <taxon>Acutalibacteraceae</taxon>
        <taxon>Caproicibacter</taxon>
    </lineage>
</organism>
<gene>
    <name evidence="4" type="ORF">HCR03_11730</name>
</gene>
<evidence type="ECO:0000256" key="1">
    <source>
        <dbReference type="SAM" id="MobiDB-lite"/>
    </source>
</evidence>
<proteinExistence type="predicted"/>
<dbReference type="Pfam" id="PF13472">
    <property type="entry name" value="Lipase_GDSL_2"/>
    <property type="match status" value="1"/>
</dbReference>
<dbReference type="Gene3D" id="3.40.50.1110">
    <property type="entry name" value="SGNH hydrolase"/>
    <property type="match status" value="1"/>
</dbReference>
<feature type="domain" description="SGNH hydrolase-type esterase" evidence="3">
    <location>
        <begin position="124"/>
        <end position="288"/>
    </location>
</feature>
<dbReference type="InterPro" id="IPR013830">
    <property type="entry name" value="SGNH_hydro"/>
</dbReference>
<dbReference type="Proteomes" id="UP000515909">
    <property type="component" value="Chromosome"/>
</dbReference>
<dbReference type="RefSeq" id="WP_066645596.1">
    <property type="nucleotide sequence ID" value="NZ_CP060286.1"/>
</dbReference>
<keyword evidence="2" id="KW-0732">Signal</keyword>
<evidence type="ECO:0000313" key="4">
    <source>
        <dbReference type="EMBL" id="QNK39421.1"/>
    </source>
</evidence>
<dbReference type="AlphaFoldDB" id="A0A7G8T730"/>
<name>A0A7G8T730_9FIRM</name>
<sequence>MQPICEKVVRRKKRRRGLFLWRTAVCLCLLSLLVAVAKGTTAVVADLSGSRPAFSSQSDSSARPASAARQTAAAESFAPGASSRAPVSSRAPAADSSSPENAPSPESGPPGRQAARGWFSDALFIGDSRTEGLRNYGGLSGATYYALKGLMVNTVYTRREIMENGSKKTVMEAQAEHPFGKIYVMLGVNELGWSSMQSFVDDYSKMVKDLKKDHPKAEIYLQAIFPVSAQKSAESSIYKNSKIVSYNQAIQKIAKDQKVSYLDTARAVSENGVLPEDASTDGVHLNSEYCAKWCDYLKANE</sequence>